<name>A0A376GIM3_9FLAO</name>
<evidence type="ECO:0000256" key="1">
    <source>
        <dbReference type="ARBA" id="ARBA00022729"/>
    </source>
</evidence>
<dbReference type="Pfam" id="PF18962">
    <property type="entry name" value="Por_Secre_tail"/>
    <property type="match status" value="1"/>
</dbReference>
<dbReference type="InterPro" id="IPR011047">
    <property type="entry name" value="Quinoprotein_ADH-like_sf"/>
</dbReference>
<dbReference type="NCBIfam" id="TIGR04183">
    <property type="entry name" value="Por_Secre_tail"/>
    <property type="match status" value="1"/>
</dbReference>
<dbReference type="Proteomes" id="UP000254737">
    <property type="component" value="Unassembled WGS sequence"/>
</dbReference>
<dbReference type="InterPro" id="IPR015943">
    <property type="entry name" value="WD40/YVTN_repeat-like_dom_sf"/>
</dbReference>
<dbReference type="EMBL" id="UFXS01000001">
    <property type="protein sequence ID" value="STD59678.1"/>
    <property type="molecule type" value="Genomic_DNA"/>
</dbReference>
<dbReference type="AlphaFoldDB" id="A0A376GIM3"/>
<keyword evidence="1" id="KW-0732">Signal</keyword>
<sequence length="504" mass="56373">MKKTLLSVFSLFSMYILSAQRDLLWEKSIGGEQAEYLYNAISTPDYGFLILGSSASNATGDIQKKNQGSLDYFIWKMDENGKQEWQNSFGGNGSDFLYAAQSTSDGGYVLAGASTSSKSGDKVSENQGNEDIWVIKIDAQGKIQWQNSFGGNGNDIPVDIIRTKDKGYLIAANSNSTPSSYKKSENFGGNDYYIIKLNEKGELLWEKTFGGSFDDQIKSVIETKDGFVLIGNSNSPISGNKTIDQTSNGTWIVQINQKGEIISEQNLNLNTDNQLISFQENKNGYLFSILEKVENKLKPKVIQTDFNFQTQKTTELEIESDLSITEIKLIDNKYLFTANKISTLEQLKSNNHAIESYYIAKTFDENGSEIWKKQFGEEGFNYLEKAITTRDGSVILFGNSTQEGKGSNGQSDFYLVKLGDKSSTEKRTYIEAYPNPTPDIVNVLINEEFVKATIEVYNLTGQHLQTKEVKYRSTPISLGNYLGGIYILKINIDNQTESIKIIKK</sequence>
<dbReference type="Gene3D" id="2.130.10.10">
    <property type="entry name" value="YVTN repeat-like/Quinoprotein amine dehydrogenase"/>
    <property type="match status" value="1"/>
</dbReference>
<feature type="domain" description="Secretion system C-terminal sorting" evidence="2">
    <location>
        <begin position="433"/>
        <end position="502"/>
    </location>
</feature>
<evidence type="ECO:0000313" key="4">
    <source>
        <dbReference type="Proteomes" id="UP000254737"/>
    </source>
</evidence>
<protein>
    <submittedName>
        <fullName evidence="3">Por secretion system C-terminal sorting domain</fullName>
    </submittedName>
</protein>
<dbReference type="PANTHER" id="PTHR42754">
    <property type="entry name" value="ENDOGLUCANASE"/>
    <property type="match status" value="1"/>
</dbReference>
<reference evidence="3 4" key="1">
    <citation type="submission" date="2018-06" db="EMBL/GenBank/DDBJ databases">
        <authorList>
            <consortium name="Pathogen Informatics"/>
            <person name="Doyle S."/>
        </authorList>
    </citation>
    <scope>NUCLEOTIDE SEQUENCE [LARGE SCALE GENOMIC DNA]</scope>
    <source>
        <strain evidence="3 4">NCTC13456</strain>
    </source>
</reference>
<dbReference type="RefSeq" id="WP_260392499.1">
    <property type="nucleotide sequence ID" value="NZ_UFXS01000001.1"/>
</dbReference>
<dbReference type="InterPro" id="IPR026444">
    <property type="entry name" value="Secre_tail"/>
</dbReference>
<proteinExistence type="predicted"/>
<evidence type="ECO:0000313" key="3">
    <source>
        <dbReference type="EMBL" id="STD59678.1"/>
    </source>
</evidence>
<evidence type="ECO:0000259" key="2">
    <source>
        <dbReference type="Pfam" id="PF18962"/>
    </source>
</evidence>
<gene>
    <name evidence="3" type="ORF">NCTC13456_03345</name>
</gene>
<organism evidence="3 4">
    <name type="scientific">Empedobacter falsenii</name>
    <dbReference type="NCBI Taxonomy" id="343874"/>
    <lineage>
        <taxon>Bacteria</taxon>
        <taxon>Pseudomonadati</taxon>
        <taxon>Bacteroidota</taxon>
        <taxon>Flavobacteriia</taxon>
        <taxon>Flavobacteriales</taxon>
        <taxon>Weeksellaceae</taxon>
        <taxon>Empedobacter</taxon>
    </lineage>
</organism>
<dbReference type="PANTHER" id="PTHR42754:SF1">
    <property type="entry name" value="LIPOPROTEIN"/>
    <property type="match status" value="1"/>
</dbReference>
<accession>A0A376GIM3</accession>
<dbReference type="SUPFAM" id="SSF50998">
    <property type="entry name" value="Quinoprotein alcohol dehydrogenase-like"/>
    <property type="match status" value="1"/>
</dbReference>